<accession>A0A4P9ZNL5</accession>
<reference evidence="3" key="1">
    <citation type="journal article" date="2018" name="Nat. Microbiol.">
        <title>Leveraging single-cell genomics to expand the fungal tree of life.</title>
        <authorList>
            <person name="Ahrendt S.R."/>
            <person name="Quandt C.A."/>
            <person name="Ciobanu D."/>
            <person name="Clum A."/>
            <person name="Salamov A."/>
            <person name="Andreopoulos B."/>
            <person name="Cheng J.F."/>
            <person name="Woyke T."/>
            <person name="Pelin A."/>
            <person name="Henrissat B."/>
            <person name="Reynolds N.K."/>
            <person name="Benny G.L."/>
            <person name="Smith M.E."/>
            <person name="James T.Y."/>
            <person name="Grigoriev I.V."/>
        </authorList>
    </citation>
    <scope>NUCLEOTIDE SEQUENCE [LARGE SCALE GENOMIC DNA]</scope>
    <source>
        <strain evidence="3">RSA 468</strain>
    </source>
</reference>
<proteinExistence type="predicted"/>
<sequence>MLSTKGFKKLLTKVNPVRALKKLGNKLRHSTKTRPASSHSTTSTATACSSTPFTIIGPIHAANITCIAPEDTSSIDNPAMAPSAITTPSDSDSVQTIEVPKTATIHDTGHCPAEPITSPEPAARLNPTKGRLSRTWDQLAAKTRSATANGPRYPEGSEPLPPLSVWFDYRAPLHIPADEAELYAKHALLTASGHSLRNSIISNYTAGVLDKEQCLELIYYYQGIEYQKYCLETVIHSPQRQSGSYPNYYPSIY</sequence>
<keyword evidence="3" id="KW-1185">Reference proteome</keyword>
<protein>
    <submittedName>
        <fullName evidence="2">Uncharacterized protein</fullName>
    </submittedName>
</protein>
<gene>
    <name evidence="2" type="ORF">BJ085DRAFT_41629</name>
</gene>
<feature type="region of interest" description="Disordered" evidence="1">
    <location>
        <begin position="25"/>
        <end position="47"/>
    </location>
</feature>
<evidence type="ECO:0000313" key="2">
    <source>
        <dbReference type="EMBL" id="RKP33900.1"/>
    </source>
</evidence>
<evidence type="ECO:0000313" key="3">
    <source>
        <dbReference type="Proteomes" id="UP000268162"/>
    </source>
</evidence>
<dbReference type="EMBL" id="ML003480">
    <property type="protein sequence ID" value="RKP33900.1"/>
    <property type="molecule type" value="Genomic_DNA"/>
</dbReference>
<dbReference type="Proteomes" id="UP000268162">
    <property type="component" value="Unassembled WGS sequence"/>
</dbReference>
<dbReference type="AlphaFoldDB" id="A0A4P9ZNL5"/>
<name>A0A4P9ZNL5_9FUNG</name>
<feature type="region of interest" description="Disordered" evidence="1">
    <location>
        <begin position="105"/>
        <end position="133"/>
    </location>
</feature>
<evidence type="ECO:0000256" key="1">
    <source>
        <dbReference type="SAM" id="MobiDB-lite"/>
    </source>
</evidence>
<feature type="compositionally biased region" description="Low complexity" evidence="1">
    <location>
        <begin position="36"/>
        <end position="47"/>
    </location>
</feature>
<organism evidence="2 3">
    <name type="scientific">Dimargaris cristalligena</name>
    <dbReference type="NCBI Taxonomy" id="215637"/>
    <lineage>
        <taxon>Eukaryota</taxon>
        <taxon>Fungi</taxon>
        <taxon>Fungi incertae sedis</taxon>
        <taxon>Zoopagomycota</taxon>
        <taxon>Kickxellomycotina</taxon>
        <taxon>Dimargaritomycetes</taxon>
        <taxon>Dimargaritales</taxon>
        <taxon>Dimargaritaceae</taxon>
        <taxon>Dimargaris</taxon>
    </lineage>
</organism>